<reference evidence="2" key="1">
    <citation type="submission" date="2023-03" db="EMBL/GenBank/DDBJ databases">
        <title>Draft genome sequence of a Mycolicibacterium mageritense strain H4_3_1 isolated from a hybrid biological-inorganic system reactor.</title>
        <authorList>
            <person name="Feng X."/>
            <person name="Kazama D."/>
            <person name="Sato K."/>
            <person name="Kobayashi H."/>
        </authorList>
    </citation>
    <scope>NUCLEOTIDE SEQUENCE</scope>
    <source>
        <strain evidence="2">H4_3_1</strain>
    </source>
</reference>
<dbReference type="InterPro" id="IPR029058">
    <property type="entry name" value="AB_hydrolase_fold"/>
</dbReference>
<protein>
    <recommendedName>
        <fullName evidence="1">AB hydrolase-1 domain-containing protein</fullName>
    </recommendedName>
</protein>
<name>A0AAI8TNX9_MYCME</name>
<dbReference type="EMBL" id="AP027452">
    <property type="protein sequence ID" value="BDY26161.1"/>
    <property type="molecule type" value="Genomic_DNA"/>
</dbReference>
<dbReference type="PANTHER" id="PTHR43433">
    <property type="entry name" value="HYDROLASE, ALPHA/BETA FOLD FAMILY PROTEIN"/>
    <property type="match status" value="1"/>
</dbReference>
<dbReference type="AlphaFoldDB" id="A0AAI8TNX9"/>
<accession>A0AAI8TNX9</accession>
<sequence length="432" mass="46617">MDQLDAKAATGAGWPRAQWTPMTMNAKRRRRHDKLAALPGVRAVRRPVAPGAGEHFDLFYVRTGRKSTHPVVIIPGGPGVASVQPYRGLRRRATAAGLDVIMIEHRGVGMSRHNDAGADLGPAAITVDQVVDDIAAVLDDAGVSTAIVYGTSYGSYLAAGFGVRHPHRVEAMILDSPLLSTADIEAMRTAIRDLLWHGSDPQTAALAPKVRRLVRTGVLARSGGQLAGLLYGYGGAALLDRQLDLLLHGRTMLWWALTHLDRLTTRKAPYRNEVDLVARIAFRELDYAGVPDGLPLDPALDMHEMADNAKNFEPFETEPYDLVADMPQFCWPTAVISGGRDLTTPPAVAERIASLIPGATLVWMPTAGHSVLDSRERAALTVIDAVRTGTVDRLTAQQLDALPERPALRLLVAAISAAARLESVLPLRRVAT</sequence>
<proteinExistence type="predicted"/>
<dbReference type="Pfam" id="PF00561">
    <property type="entry name" value="Abhydrolase_1"/>
    <property type="match status" value="1"/>
</dbReference>
<dbReference type="InterPro" id="IPR050471">
    <property type="entry name" value="AB_hydrolase"/>
</dbReference>
<feature type="domain" description="AB hydrolase-1" evidence="1">
    <location>
        <begin position="70"/>
        <end position="183"/>
    </location>
</feature>
<dbReference type="PANTHER" id="PTHR43433:SF5">
    <property type="entry name" value="AB HYDROLASE-1 DOMAIN-CONTAINING PROTEIN"/>
    <property type="match status" value="1"/>
</dbReference>
<dbReference type="InterPro" id="IPR000073">
    <property type="entry name" value="AB_hydrolase_1"/>
</dbReference>
<gene>
    <name evidence="2" type="ORF">hbim_00072</name>
</gene>
<evidence type="ECO:0000313" key="3">
    <source>
        <dbReference type="Proteomes" id="UP001241092"/>
    </source>
</evidence>
<dbReference type="SUPFAM" id="SSF53474">
    <property type="entry name" value="alpha/beta-Hydrolases"/>
    <property type="match status" value="1"/>
</dbReference>
<dbReference type="Proteomes" id="UP001241092">
    <property type="component" value="Chromosome"/>
</dbReference>
<organism evidence="2 3">
    <name type="scientific">Mycolicibacterium mageritense</name>
    <name type="common">Mycobacterium mageritense</name>
    <dbReference type="NCBI Taxonomy" id="53462"/>
    <lineage>
        <taxon>Bacteria</taxon>
        <taxon>Bacillati</taxon>
        <taxon>Actinomycetota</taxon>
        <taxon>Actinomycetes</taxon>
        <taxon>Mycobacteriales</taxon>
        <taxon>Mycobacteriaceae</taxon>
        <taxon>Mycolicibacterium</taxon>
    </lineage>
</organism>
<dbReference type="Gene3D" id="3.40.50.1820">
    <property type="entry name" value="alpha/beta hydrolase"/>
    <property type="match status" value="1"/>
</dbReference>
<dbReference type="GO" id="GO:0003824">
    <property type="term" value="F:catalytic activity"/>
    <property type="evidence" value="ECO:0007669"/>
    <property type="project" value="UniProtKB-ARBA"/>
</dbReference>
<evidence type="ECO:0000313" key="2">
    <source>
        <dbReference type="EMBL" id="BDY26161.1"/>
    </source>
</evidence>
<evidence type="ECO:0000259" key="1">
    <source>
        <dbReference type="Pfam" id="PF00561"/>
    </source>
</evidence>